<dbReference type="Proteomes" id="UP000317982">
    <property type="component" value="Unassembled WGS sequence"/>
</dbReference>
<keyword evidence="1" id="KW-1133">Transmembrane helix</keyword>
<feature type="transmembrane region" description="Helical" evidence="1">
    <location>
        <begin position="92"/>
        <end position="113"/>
    </location>
</feature>
<reference evidence="2 3" key="1">
    <citation type="submission" date="2019-07" db="EMBL/GenBank/DDBJ databases">
        <title>Cryptosporangium phraense sp. nov., isolated from plant litter.</title>
        <authorList>
            <person name="Suriyachadkun C."/>
        </authorList>
    </citation>
    <scope>NUCLEOTIDE SEQUENCE [LARGE SCALE GENOMIC DNA]</scope>
    <source>
        <strain evidence="2 3">A-T 5661</strain>
    </source>
</reference>
<dbReference type="RefSeq" id="WP_142709726.1">
    <property type="nucleotide sequence ID" value="NZ_VIRS01000054.1"/>
</dbReference>
<name>A0A545AF04_9ACTN</name>
<feature type="transmembrane region" description="Helical" evidence="1">
    <location>
        <begin position="59"/>
        <end position="80"/>
    </location>
</feature>
<dbReference type="InParanoid" id="A0A545AF04"/>
<keyword evidence="1" id="KW-0472">Membrane</keyword>
<evidence type="ECO:0000313" key="2">
    <source>
        <dbReference type="EMBL" id="TQS39840.1"/>
    </source>
</evidence>
<sequence>MLGLIDAIAQTPSVRSFLVGGPLTQPPWLGGAFDASTRLTRATAGLPDPLTTWVTANGAAAVAGRLAAVPLLLLACVALVRRGGTASWAMAAKTAAGWVGTLVAVLLAARYLATGFQSLLWAVSALSWWLVLFLPVLVVLTKRAAGPNH</sequence>
<comment type="caution">
    <text evidence="2">The sequence shown here is derived from an EMBL/GenBank/DDBJ whole genome shotgun (WGS) entry which is preliminary data.</text>
</comment>
<keyword evidence="1" id="KW-0812">Transmembrane</keyword>
<evidence type="ECO:0000313" key="3">
    <source>
        <dbReference type="Proteomes" id="UP000317982"/>
    </source>
</evidence>
<keyword evidence="3" id="KW-1185">Reference proteome</keyword>
<protein>
    <submittedName>
        <fullName evidence="2">Uncharacterized protein</fullName>
    </submittedName>
</protein>
<dbReference type="EMBL" id="VIRS01000054">
    <property type="protein sequence ID" value="TQS39840.1"/>
    <property type="molecule type" value="Genomic_DNA"/>
</dbReference>
<dbReference type="AlphaFoldDB" id="A0A545AF04"/>
<organism evidence="2 3">
    <name type="scientific">Cryptosporangium phraense</name>
    <dbReference type="NCBI Taxonomy" id="2593070"/>
    <lineage>
        <taxon>Bacteria</taxon>
        <taxon>Bacillati</taxon>
        <taxon>Actinomycetota</taxon>
        <taxon>Actinomycetes</taxon>
        <taxon>Cryptosporangiales</taxon>
        <taxon>Cryptosporangiaceae</taxon>
        <taxon>Cryptosporangium</taxon>
    </lineage>
</organism>
<accession>A0A545AF04</accession>
<evidence type="ECO:0000256" key="1">
    <source>
        <dbReference type="SAM" id="Phobius"/>
    </source>
</evidence>
<feature type="transmembrane region" description="Helical" evidence="1">
    <location>
        <begin position="119"/>
        <end position="140"/>
    </location>
</feature>
<proteinExistence type="predicted"/>
<gene>
    <name evidence="2" type="ORF">FL583_37780</name>
</gene>